<protein>
    <recommendedName>
        <fullName evidence="6">Phosphoribosylformylglycinamidine synthase subunit PurS</fullName>
        <shortName evidence="6">FGAM synthase</shortName>
        <ecNumber evidence="6">6.3.5.3</ecNumber>
    </recommendedName>
    <alternativeName>
        <fullName evidence="6">Formylglycinamide ribonucleotide amidotransferase subunit III</fullName>
        <shortName evidence="6">FGAR amidotransferase III</shortName>
        <shortName evidence="6">FGAR-AT III</shortName>
    </alternativeName>
    <alternativeName>
        <fullName evidence="6">Phosphoribosylformylglycinamidine synthase subunit III</fullName>
    </alternativeName>
</protein>
<evidence type="ECO:0000256" key="2">
    <source>
        <dbReference type="ARBA" id="ARBA00022598"/>
    </source>
</evidence>
<comment type="caution">
    <text evidence="7">The sequence shown here is derived from an EMBL/GenBank/DDBJ whole genome shotgun (WGS) entry which is preliminary data.</text>
</comment>
<gene>
    <name evidence="6 7" type="primary">purS</name>
    <name evidence="7" type="ORF">IPO85_16840</name>
</gene>
<keyword evidence="2 6" id="KW-0436">Ligase</keyword>
<proteinExistence type="inferred from homology"/>
<comment type="catalytic activity">
    <reaction evidence="6">
        <text>N(2)-formyl-N(1)-(5-phospho-beta-D-ribosyl)glycinamide + L-glutamine + ATP + H2O = 2-formamido-N(1)-(5-O-phospho-beta-D-ribosyl)acetamidine + L-glutamate + ADP + phosphate + H(+)</text>
        <dbReference type="Rhea" id="RHEA:17129"/>
        <dbReference type="ChEBI" id="CHEBI:15377"/>
        <dbReference type="ChEBI" id="CHEBI:15378"/>
        <dbReference type="ChEBI" id="CHEBI:29985"/>
        <dbReference type="ChEBI" id="CHEBI:30616"/>
        <dbReference type="ChEBI" id="CHEBI:43474"/>
        <dbReference type="ChEBI" id="CHEBI:58359"/>
        <dbReference type="ChEBI" id="CHEBI:147286"/>
        <dbReference type="ChEBI" id="CHEBI:147287"/>
        <dbReference type="ChEBI" id="CHEBI:456216"/>
        <dbReference type="EC" id="6.3.5.3"/>
    </reaction>
</comment>
<dbReference type="InterPro" id="IPR036604">
    <property type="entry name" value="PurS-like_sf"/>
</dbReference>
<dbReference type="InterPro" id="IPR003850">
    <property type="entry name" value="PurS"/>
</dbReference>
<comment type="subcellular location">
    <subcellularLocation>
        <location evidence="6">Cytoplasm</location>
    </subcellularLocation>
</comment>
<evidence type="ECO:0000256" key="1">
    <source>
        <dbReference type="ARBA" id="ARBA00022490"/>
    </source>
</evidence>
<evidence type="ECO:0000256" key="5">
    <source>
        <dbReference type="ARBA" id="ARBA00022840"/>
    </source>
</evidence>
<reference evidence="7 8" key="1">
    <citation type="submission" date="2020-10" db="EMBL/GenBank/DDBJ databases">
        <title>Connecting structure to function with the recovery of over 1000 high-quality activated sludge metagenome-assembled genomes encoding full-length rRNA genes using long-read sequencing.</title>
        <authorList>
            <person name="Singleton C.M."/>
            <person name="Petriglieri F."/>
            <person name="Kristensen J.M."/>
            <person name="Kirkegaard R.H."/>
            <person name="Michaelsen T.Y."/>
            <person name="Andersen M.H."/>
            <person name="Karst S.M."/>
            <person name="Dueholm M.S."/>
            <person name="Nielsen P.H."/>
            <person name="Albertsen M."/>
        </authorList>
    </citation>
    <scope>NUCLEOTIDE SEQUENCE [LARGE SCALE GENOMIC DNA]</scope>
    <source>
        <strain evidence="7">Ribe_18-Q3-R11-54_BAT3C.373</strain>
    </source>
</reference>
<dbReference type="GO" id="GO:0006189">
    <property type="term" value="P:'de novo' IMP biosynthetic process"/>
    <property type="evidence" value="ECO:0007669"/>
    <property type="project" value="UniProtKB-UniRule"/>
</dbReference>
<dbReference type="GO" id="GO:0004642">
    <property type="term" value="F:phosphoribosylformylglycinamidine synthase activity"/>
    <property type="evidence" value="ECO:0007669"/>
    <property type="project" value="UniProtKB-UniRule"/>
</dbReference>
<dbReference type="Proteomes" id="UP000808349">
    <property type="component" value="Unassembled WGS sequence"/>
</dbReference>
<evidence type="ECO:0000256" key="6">
    <source>
        <dbReference type="HAMAP-Rule" id="MF_01926"/>
    </source>
</evidence>
<evidence type="ECO:0000256" key="3">
    <source>
        <dbReference type="ARBA" id="ARBA00022741"/>
    </source>
</evidence>
<keyword evidence="1 6" id="KW-0963">Cytoplasm</keyword>
<dbReference type="EC" id="6.3.5.3" evidence="6"/>
<evidence type="ECO:0000256" key="4">
    <source>
        <dbReference type="ARBA" id="ARBA00022755"/>
    </source>
</evidence>
<sequence length="86" mass="9828">MKKYLAKIIIMPHKELLDPQGKTVAKNIGHMDIQGIQDVRIGKHIEMSLLAENEELAQQTVDLSCRKLLTNLITETYSFQIQELAH</sequence>
<dbReference type="NCBIfam" id="NF004630">
    <property type="entry name" value="PRK05974.1"/>
    <property type="match status" value="1"/>
</dbReference>
<dbReference type="Pfam" id="PF02700">
    <property type="entry name" value="PurS"/>
    <property type="match status" value="1"/>
</dbReference>
<dbReference type="GO" id="GO:0005737">
    <property type="term" value="C:cytoplasm"/>
    <property type="evidence" value="ECO:0007669"/>
    <property type="project" value="UniProtKB-SubCell"/>
</dbReference>
<dbReference type="AlphaFoldDB" id="A0A9D7SAP7"/>
<evidence type="ECO:0000313" key="8">
    <source>
        <dbReference type="Proteomes" id="UP000808349"/>
    </source>
</evidence>
<dbReference type="PANTHER" id="PTHR34696">
    <property type="entry name" value="PHOSPHORIBOSYLFORMYLGLYCINAMIDINE SYNTHASE SUBUNIT PURS"/>
    <property type="match status" value="1"/>
</dbReference>
<comment type="similarity">
    <text evidence="6">Belongs to the PurS family.</text>
</comment>
<dbReference type="PANTHER" id="PTHR34696:SF1">
    <property type="entry name" value="PHOSPHORIBOSYLFORMYLGLYCINAMIDINE SYNTHASE SUBUNIT PURS"/>
    <property type="match status" value="1"/>
</dbReference>
<name>A0A9D7SAP7_9BACT</name>
<dbReference type="HAMAP" id="MF_01926">
    <property type="entry name" value="PurS"/>
    <property type="match status" value="1"/>
</dbReference>
<evidence type="ECO:0000313" key="7">
    <source>
        <dbReference type="EMBL" id="MBK9719147.1"/>
    </source>
</evidence>
<comment type="subunit">
    <text evidence="6">Part of the FGAM synthase complex composed of 1 PurL, 1 PurQ and 2 PurS subunits.</text>
</comment>
<dbReference type="EMBL" id="JADKFW010000016">
    <property type="protein sequence ID" value="MBK9719147.1"/>
    <property type="molecule type" value="Genomic_DNA"/>
</dbReference>
<comment type="function">
    <text evidence="6">Part of the phosphoribosylformylglycinamidine synthase complex involved in the purines biosynthetic pathway. Catalyzes the ATP-dependent conversion of formylglycinamide ribonucleotide (FGAR) and glutamine to yield formylglycinamidine ribonucleotide (FGAM) and glutamate. The FGAM synthase complex is composed of three subunits. PurQ produces an ammonia molecule by converting glutamine to glutamate. PurL transfers the ammonia molecule to FGAR to form FGAM in an ATP-dependent manner. PurS interacts with PurQ and PurL and is thought to assist in the transfer of the ammonia molecule from PurQ to PurL.</text>
</comment>
<accession>A0A9D7SAP7</accession>
<dbReference type="Gene3D" id="3.30.1280.10">
    <property type="entry name" value="Phosphoribosylformylglycinamidine synthase subunit PurS"/>
    <property type="match status" value="1"/>
</dbReference>
<keyword evidence="5 6" id="KW-0067">ATP-binding</keyword>
<dbReference type="NCBIfam" id="TIGR00302">
    <property type="entry name" value="phosphoribosylformylglycinamidine synthase subunit PurS"/>
    <property type="match status" value="1"/>
</dbReference>
<comment type="pathway">
    <text evidence="6">Purine metabolism; IMP biosynthesis via de novo pathway; 5-amino-1-(5-phospho-D-ribosyl)imidazole from N(2)-formyl-N(1)-(5-phospho-D-ribosyl)glycinamide: step 1/2.</text>
</comment>
<keyword evidence="3 6" id="KW-0547">Nucleotide-binding</keyword>
<keyword evidence="4 6" id="KW-0658">Purine biosynthesis</keyword>
<dbReference type="GO" id="GO:0005524">
    <property type="term" value="F:ATP binding"/>
    <property type="evidence" value="ECO:0007669"/>
    <property type="project" value="UniProtKB-UniRule"/>
</dbReference>
<dbReference type="SUPFAM" id="SSF82697">
    <property type="entry name" value="PurS-like"/>
    <property type="match status" value="1"/>
</dbReference>
<organism evidence="7 8">
    <name type="scientific">Candidatus Defluviibacterium haderslevense</name>
    <dbReference type="NCBI Taxonomy" id="2981993"/>
    <lineage>
        <taxon>Bacteria</taxon>
        <taxon>Pseudomonadati</taxon>
        <taxon>Bacteroidota</taxon>
        <taxon>Saprospiria</taxon>
        <taxon>Saprospirales</taxon>
        <taxon>Saprospiraceae</taxon>
        <taxon>Candidatus Defluviibacterium</taxon>
    </lineage>
</organism>